<accession>A0AA40DRB6</accession>
<gene>
    <name evidence="1" type="ORF">B0T21DRAFT_352616</name>
</gene>
<dbReference type="AlphaFoldDB" id="A0AA40DRB6"/>
<evidence type="ECO:0000313" key="2">
    <source>
        <dbReference type="Proteomes" id="UP001172159"/>
    </source>
</evidence>
<name>A0AA40DRB6_9PEZI</name>
<comment type="caution">
    <text evidence="1">The sequence shown here is derived from an EMBL/GenBank/DDBJ whole genome shotgun (WGS) entry which is preliminary data.</text>
</comment>
<keyword evidence="2" id="KW-1185">Reference proteome</keyword>
<dbReference type="Proteomes" id="UP001172159">
    <property type="component" value="Unassembled WGS sequence"/>
</dbReference>
<reference evidence="1" key="1">
    <citation type="submission" date="2023-06" db="EMBL/GenBank/DDBJ databases">
        <title>Genome-scale phylogeny and comparative genomics of the fungal order Sordariales.</title>
        <authorList>
            <consortium name="Lawrence Berkeley National Laboratory"/>
            <person name="Hensen N."/>
            <person name="Bonometti L."/>
            <person name="Westerberg I."/>
            <person name="Brannstrom I.O."/>
            <person name="Guillou S."/>
            <person name="Cros-Aarteil S."/>
            <person name="Calhoun S."/>
            <person name="Haridas S."/>
            <person name="Kuo A."/>
            <person name="Mondo S."/>
            <person name="Pangilinan J."/>
            <person name="Riley R."/>
            <person name="Labutti K."/>
            <person name="Andreopoulos B."/>
            <person name="Lipzen A."/>
            <person name="Chen C."/>
            <person name="Yanf M."/>
            <person name="Daum C."/>
            <person name="Ng V."/>
            <person name="Clum A."/>
            <person name="Steindorff A."/>
            <person name="Ohm R."/>
            <person name="Martin F."/>
            <person name="Silar P."/>
            <person name="Natvig D."/>
            <person name="Lalanne C."/>
            <person name="Gautier V."/>
            <person name="Ament-Velasquez S.L."/>
            <person name="Kruys A."/>
            <person name="Hutchinson M.I."/>
            <person name="Powell A.J."/>
            <person name="Barry K."/>
            <person name="Miller A.N."/>
            <person name="Grigoriev I.V."/>
            <person name="Debuchy R."/>
            <person name="Gladieux P."/>
            <person name="Thoren M.H."/>
            <person name="Johannesson H."/>
        </authorList>
    </citation>
    <scope>NUCLEOTIDE SEQUENCE</scope>
    <source>
        <strain evidence="1">CBS 540.89</strain>
    </source>
</reference>
<sequence>MSFNIPDIDMVGNAVAPMQEEDVEMPDATHPTSLQAPVSKQYSEIDIILNDIYNTDARMFIFGHIAQIRDFWYELKTTSSLPLHTKCGDPRWMHCLEHLDRIVESDIPIYSRLAYVELVSVLDALKRSIQKDRKMGLLKSSIGRRNAVVAMDIYVQAQKIKTDPKAIRKQLNNRVSIGKRWARLCGNSPLRLLFFSANAERMM</sequence>
<organism evidence="1 2">
    <name type="scientific">Apiosordaria backusii</name>
    <dbReference type="NCBI Taxonomy" id="314023"/>
    <lineage>
        <taxon>Eukaryota</taxon>
        <taxon>Fungi</taxon>
        <taxon>Dikarya</taxon>
        <taxon>Ascomycota</taxon>
        <taxon>Pezizomycotina</taxon>
        <taxon>Sordariomycetes</taxon>
        <taxon>Sordariomycetidae</taxon>
        <taxon>Sordariales</taxon>
        <taxon>Lasiosphaeriaceae</taxon>
        <taxon>Apiosordaria</taxon>
    </lineage>
</organism>
<proteinExistence type="predicted"/>
<evidence type="ECO:0000313" key="1">
    <source>
        <dbReference type="EMBL" id="KAK0710407.1"/>
    </source>
</evidence>
<protein>
    <submittedName>
        <fullName evidence="1">Uncharacterized protein</fullName>
    </submittedName>
</protein>
<dbReference type="EMBL" id="JAUKTV010000017">
    <property type="protein sequence ID" value="KAK0710407.1"/>
    <property type="molecule type" value="Genomic_DNA"/>
</dbReference>